<dbReference type="Proteomes" id="UP000220353">
    <property type="component" value="Unassembled WGS sequence"/>
</dbReference>
<accession>A0A2A6M6I0</accession>
<gene>
    <name evidence="1" type="ORF">CO661_01975</name>
</gene>
<comment type="caution">
    <text evidence="1">The sequence shown here is derived from an EMBL/GenBank/DDBJ whole genome shotgun (WGS) entry which is preliminary data.</text>
</comment>
<reference evidence="1 2" key="1">
    <citation type="submission" date="2017-09" db="EMBL/GenBank/DDBJ databases">
        <title>Comparative genomics of rhizobia isolated from Phaseolus vulgaris in China.</title>
        <authorList>
            <person name="Tong W."/>
        </authorList>
    </citation>
    <scope>NUCLEOTIDE SEQUENCE [LARGE SCALE GENOMIC DNA]</scope>
    <source>
        <strain evidence="1 2">PCH1</strain>
    </source>
</reference>
<proteinExistence type="predicted"/>
<evidence type="ECO:0000313" key="2">
    <source>
        <dbReference type="Proteomes" id="UP000220353"/>
    </source>
</evidence>
<dbReference type="RefSeq" id="WP_097586507.1">
    <property type="nucleotide sequence ID" value="NZ_NWTC01000001.1"/>
</dbReference>
<sequence length="71" mass="7917">MYPFGDFQHPLLPHDVAVLQSIFDTELEARKITPNSEAADTIARKLIALYQTGVKDPLDLHERVKASGTII</sequence>
<dbReference type="AlphaFoldDB" id="A0A2A6M6I0"/>
<protein>
    <submittedName>
        <fullName evidence="1">Uncharacterized protein</fullName>
    </submittedName>
</protein>
<dbReference type="EMBL" id="NWTC01000001">
    <property type="protein sequence ID" value="PDT50421.1"/>
    <property type="molecule type" value="Genomic_DNA"/>
</dbReference>
<organism evidence="1 2">
    <name type="scientific">Rhizobium fredii</name>
    <name type="common">Sinorhizobium fredii</name>
    <dbReference type="NCBI Taxonomy" id="380"/>
    <lineage>
        <taxon>Bacteria</taxon>
        <taxon>Pseudomonadati</taxon>
        <taxon>Pseudomonadota</taxon>
        <taxon>Alphaproteobacteria</taxon>
        <taxon>Hyphomicrobiales</taxon>
        <taxon>Rhizobiaceae</taxon>
        <taxon>Sinorhizobium/Ensifer group</taxon>
        <taxon>Sinorhizobium</taxon>
    </lineage>
</organism>
<name>A0A2A6M6I0_RHIFR</name>
<evidence type="ECO:0000313" key="1">
    <source>
        <dbReference type="EMBL" id="PDT50421.1"/>
    </source>
</evidence>